<evidence type="ECO:0000313" key="2">
    <source>
        <dbReference type="Proteomes" id="UP000799437"/>
    </source>
</evidence>
<evidence type="ECO:0008006" key="3">
    <source>
        <dbReference type="Google" id="ProtNLM"/>
    </source>
</evidence>
<gene>
    <name evidence="1" type="ORF">EJ05DRAFT_502342</name>
</gene>
<name>A0A6A6W196_9PEZI</name>
<accession>A0A6A6W196</accession>
<organism evidence="1 2">
    <name type="scientific">Pseudovirgaria hyperparasitica</name>
    <dbReference type="NCBI Taxonomy" id="470096"/>
    <lineage>
        <taxon>Eukaryota</taxon>
        <taxon>Fungi</taxon>
        <taxon>Dikarya</taxon>
        <taxon>Ascomycota</taxon>
        <taxon>Pezizomycotina</taxon>
        <taxon>Dothideomycetes</taxon>
        <taxon>Dothideomycetes incertae sedis</taxon>
        <taxon>Acrospermales</taxon>
        <taxon>Acrospermaceae</taxon>
        <taxon>Pseudovirgaria</taxon>
    </lineage>
</organism>
<dbReference type="InterPro" id="IPR029069">
    <property type="entry name" value="HotDog_dom_sf"/>
</dbReference>
<proteinExistence type="predicted"/>
<protein>
    <recommendedName>
        <fullName evidence="3">Thioesterase/thiol ester dehydrase-isomerase</fullName>
    </recommendedName>
</protein>
<dbReference type="Proteomes" id="UP000799437">
    <property type="component" value="Unassembled WGS sequence"/>
</dbReference>
<keyword evidence="2" id="KW-1185">Reference proteome</keyword>
<evidence type="ECO:0000313" key="1">
    <source>
        <dbReference type="EMBL" id="KAF2755866.1"/>
    </source>
</evidence>
<dbReference type="SUPFAM" id="SSF54637">
    <property type="entry name" value="Thioesterase/thiol ester dehydrase-isomerase"/>
    <property type="match status" value="1"/>
</dbReference>
<dbReference type="PANTHER" id="PTHR28152:SF1">
    <property type="entry name" value="HYDROXYACYL-THIOESTER DEHYDRATASE TYPE 2, MITOCHONDRIAL"/>
    <property type="match status" value="1"/>
</dbReference>
<dbReference type="Gene3D" id="3.10.129.10">
    <property type="entry name" value="Hotdog Thioesterase"/>
    <property type="match status" value="1"/>
</dbReference>
<dbReference type="InterPro" id="IPR052741">
    <property type="entry name" value="Mitochondrial_HTD2"/>
</dbReference>
<dbReference type="GO" id="GO:0005739">
    <property type="term" value="C:mitochondrion"/>
    <property type="evidence" value="ECO:0007669"/>
    <property type="project" value="TreeGrafter"/>
</dbReference>
<dbReference type="AlphaFoldDB" id="A0A6A6W196"/>
<dbReference type="GeneID" id="54488291"/>
<reference evidence="1" key="1">
    <citation type="journal article" date="2020" name="Stud. Mycol.">
        <title>101 Dothideomycetes genomes: a test case for predicting lifestyles and emergence of pathogens.</title>
        <authorList>
            <person name="Haridas S."/>
            <person name="Albert R."/>
            <person name="Binder M."/>
            <person name="Bloem J."/>
            <person name="Labutti K."/>
            <person name="Salamov A."/>
            <person name="Andreopoulos B."/>
            <person name="Baker S."/>
            <person name="Barry K."/>
            <person name="Bills G."/>
            <person name="Bluhm B."/>
            <person name="Cannon C."/>
            <person name="Castanera R."/>
            <person name="Culley D."/>
            <person name="Daum C."/>
            <person name="Ezra D."/>
            <person name="Gonzalez J."/>
            <person name="Henrissat B."/>
            <person name="Kuo A."/>
            <person name="Liang C."/>
            <person name="Lipzen A."/>
            <person name="Lutzoni F."/>
            <person name="Magnuson J."/>
            <person name="Mondo S."/>
            <person name="Nolan M."/>
            <person name="Ohm R."/>
            <person name="Pangilinan J."/>
            <person name="Park H.-J."/>
            <person name="Ramirez L."/>
            <person name="Alfaro M."/>
            <person name="Sun H."/>
            <person name="Tritt A."/>
            <person name="Yoshinaga Y."/>
            <person name="Zwiers L.-H."/>
            <person name="Turgeon B."/>
            <person name="Goodwin S."/>
            <person name="Spatafora J."/>
            <person name="Crous P."/>
            <person name="Grigoriev I."/>
        </authorList>
    </citation>
    <scope>NUCLEOTIDE SEQUENCE</scope>
    <source>
        <strain evidence="1">CBS 121739</strain>
    </source>
</reference>
<sequence>MASTSLSRRLPTSLLRNSLSLFTRRFTSDLSHLNAELCARKIPLIYDSLAPDNSHKLQIALSACLPSHWTNTTAFPPPLPPADADADADAPPAGAAAELLPPAHHLVYFNPAIPADRLLADGTDPLQSPGPPFVRRMWAGGYLNFGKGGPRLRFAGCSGHHAQPPGVCLEGIRDVRVKGKDGEEKVFVGIERRFGSGRRRVPGEGEDEIRQRLWRETEEDLGEAELVERRNIVFMRERSPEEARKASETKTTKILRAQHAPDFSYAFTPTPALLFRYSALTFNAHRIHLDPQYCREVEGHRDLLFHGPLSLTLLMTQLEAQLQGTGKAIEFFEYRNLAPLYCNEEVKVCGKDLGDGKYELWAENAEGALSVKGTARAGNKQ</sequence>
<dbReference type="EMBL" id="ML996576">
    <property type="protein sequence ID" value="KAF2755866.1"/>
    <property type="molecule type" value="Genomic_DNA"/>
</dbReference>
<dbReference type="RefSeq" id="XP_033598317.1">
    <property type="nucleotide sequence ID" value="XM_033747237.1"/>
</dbReference>
<dbReference type="PANTHER" id="PTHR28152">
    <property type="entry name" value="HYDROXYACYL-THIOESTER DEHYDRATASE TYPE 2, MITOCHONDRIAL"/>
    <property type="match status" value="1"/>
</dbReference>
<dbReference type="GO" id="GO:0019171">
    <property type="term" value="F:(3R)-hydroxyacyl-[acyl-carrier-protein] dehydratase activity"/>
    <property type="evidence" value="ECO:0007669"/>
    <property type="project" value="TreeGrafter"/>
</dbReference>
<dbReference type="OrthoDB" id="3257538at2759"/>